<dbReference type="PANTHER" id="PTHR48081">
    <property type="entry name" value="AB HYDROLASE SUPERFAMILY PROTEIN C4A8.06C"/>
    <property type="match status" value="1"/>
</dbReference>
<dbReference type="Gene3D" id="3.40.50.1820">
    <property type="entry name" value="alpha/beta hydrolase"/>
    <property type="match status" value="1"/>
</dbReference>
<accession>A0ABV6IXK1</accession>
<dbReference type="RefSeq" id="WP_377052886.1">
    <property type="nucleotide sequence ID" value="NZ_JBHLVZ010000060.1"/>
</dbReference>
<evidence type="ECO:0000256" key="1">
    <source>
        <dbReference type="ARBA" id="ARBA00022801"/>
    </source>
</evidence>
<dbReference type="InterPro" id="IPR013094">
    <property type="entry name" value="AB_hydrolase_3"/>
</dbReference>
<dbReference type="GO" id="GO:0016787">
    <property type="term" value="F:hydrolase activity"/>
    <property type="evidence" value="ECO:0007669"/>
    <property type="project" value="UniProtKB-KW"/>
</dbReference>
<sequence>MNRESTDVRPLSAEEYEFSFNPQRAFPDFATYRARRAPVNDAAQATLRKVADVPYGENPRHRLDIYPAAQVGAPVHVFFHGGYWRANDKESFAFVAAGLVQNGITAVVANYELCPGSTLDGTVDSALSAVEWTRRNIGGHGGDPGAISLSGHSAGAHLCAAALAEDWQARGLDPGFLRGAVMISGIYDPGWAMGTSVNAELRLTPEIAARHNLERRTVTAHCPTHLFVGGREPWRWVDLTFQYAHHLRREGHDPEVHVLPGYNHFDILDQYLDVGSPIFGAVLRSARG</sequence>
<evidence type="ECO:0000259" key="2">
    <source>
        <dbReference type="Pfam" id="PF07859"/>
    </source>
</evidence>
<comment type="caution">
    <text evidence="3">The sequence shown here is derived from an EMBL/GenBank/DDBJ whole genome shotgun (WGS) entry which is preliminary data.</text>
</comment>
<gene>
    <name evidence="3" type="ORF">ACFFIC_18105</name>
</gene>
<organism evidence="3 4">
    <name type="scientific">Muricoccus vinaceus</name>
    <dbReference type="NCBI Taxonomy" id="424704"/>
    <lineage>
        <taxon>Bacteria</taxon>
        <taxon>Pseudomonadati</taxon>
        <taxon>Pseudomonadota</taxon>
        <taxon>Alphaproteobacteria</taxon>
        <taxon>Acetobacterales</taxon>
        <taxon>Roseomonadaceae</taxon>
        <taxon>Muricoccus</taxon>
    </lineage>
</organism>
<dbReference type="Pfam" id="PF07859">
    <property type="entry name" value="Abhydrolase_3"/>
    <property type="match status" value="1"/>
</dbReference>
<dbReference type="Proteomes" id="UP001589789">
    <property type="component" value="Unassembled WGS sequence"/>
</dbReference>
<reference evidence="3 4" key="1">
    <citation type="submission" date="2024-09" db="EMBL/GenBank/DDBJ databases">
        <authorList>
            <person name="Sun Q."/>
            <person name="Mori K."/>
        </authorList>
    </citation>
    <scope>NUCLEOTIDE SEQUENCE [LARGE SCALE GENOMIC DNA]</scope>
    <source>
        <strain evidence="3 4">CCM 7468</strain>
    </source>
</reference>
<protein>
    <submittedName>
        <fullName evidence="3">Alpha/beta hydrolase</fullName>
    </submittedName>
</protein>
<dbReference type="SUPFAM" id="SSF53474">
    <property type="entry name" value="alpha/beta-Hydrolases"/>
    <property type="match status" value="1"/>
</dbReference>
<dbReference type="PANTHER" id="PTHR48081:SF33">
    <property type="entry name" value="KYNURENINE FORMAMIDASE"/>
    <property type="match status" value="1"/>
</dbReference>
<keyword evidence="4" id="KW-1185">Reference proteome</keyword>
<feature type="domain" description="Alpha/beta hydrolase fold-3" evidence="2">
    <location>
        <begin position="77"/>
        <end position="189"/>
    </location>
</feature>
<proteinExistence type="predicted"/>
<dbReference type="InterPro" id="IPR050300">
    <property type="entry name" value="GDXG_lipolytic_enzyme"/>
</dbReference>
<dbReference type="EMBL" id="JBHLVZ010000060">
    <property type="protein sequence ID" value="MFC0387445.1"/>
    <property type="molecule type" value="Genomic_DNA"/>
</dbReference>
<keyword evidence="1 3" id="KW-0378">Hydrolase</keyword>
<evidence type="ECO:0000313" key="3">
    <source>
        <dbReference type="EMBL" id="MFC0387445.1"/>
    </source>
</evidence>
<evidence type="ECO:0000313" key="4">
    <source>
        <dbReference type="Proteomes" id="UP001589789"/>
    </source>
</evidence>
<name>A0ABV6IXK1_9PROT</name>
<dbReference type="InterPro" id="IPR029058">
    <property type="entry name" value="AB_hydrolase_fold"/>
</dbReference>